<dbReference type="OrthoDB" id="8890589at2759"/>
<dbReference type="AlphaFoldDB" id="A0A8X6P8E0"/>
<organism evidence="2 3">
    <name type="scientific">Nephila pilipes</name>
    <name type="common">Giant wood spider</name>
    <name type="synonym">Nephila maculata</name>
    <dbReference type="NCBI Taxonomy" id="299642"/>
    <lineage>
        <taxon>Eukaryota</taxon>
        <taxon>Metazoa</taxon>
        <taxon>Ecdysozoa</taxon>
        <taxon>Arthropoda</taxon>
        <taxon>Chelicerata</taxon>
        <taxon>Arachnida</taxon>
        <taxon>Araneae</taxon>
        <taxon>Araneomorphae</taxon>
        <taxon>Entelegynae</taxon>
        <taxon>Araneoidea</taxon>
        <taxon>Nephilidae</taxon>
        <taxon>Nephila</taxon>
    </lineage>
</organism>
<evidence type="ECO:0000313" key="3">
    <source>
        <dbReference type="Proteomes" id="UP000887013"/>
    </source>
</evidence>
<proteinExistence type="predicted"/>
<feature type="region of interest" description="Disordered" evidence="1">
    <location>
        <begin position="1"/>
        <end position="22"/>
    </location>
</feature>
<dbReference type="Proteomes" id="UP000887013">
    <property type="component" value="Unassembled WGS sequence"/>
</dbReference>
<feature type="compositionally biased region" description="Polar residues" evidence="1">
    <location>
        <begin position="7"/>
        <end position="22"/>
    </location>
</feature>
<gene>
    <name evidence="2" type="ORF">NPIL_324791</name>
</gene>
<sequence length="84" mass="9589">MKFPNKLPSSMNSTTRPVNASTTLELSRNISTVLEQLLQNYDNRQRPDHGGFLRIDWSAFPATTIIKHILDIVRRIISMFVSTS</sequence>
<comment type="caution">
    <text evidence="2">The sequence shown here is derived from an EMBL/GenBank/DDBJ whole genome shotgun (WGS) entry which is preliminary data.</text>
</comment>
<name>A0A8X6P8E0_NEPPI</name>
<keyword evidence="3" id="KW-1185">Reference proteome</keyword>
<protein>
    <submittedName>
        <fullName evidence="2">Uncharacterized protein</fullName>
    </submittedName>
</protein>
<evidence type="ECO:0000313" key="2">
    <source>
        <dbReference type="EMBL" id="GFT53020.1"/>
    </source>
</evidence>
<accession>A0A8X6P8E0</accession>
<dbReference type="EMBL" id="BMAW01066022">
    <property type="protein sequence ID" value="GFT53020.1"/>
    <property type="molecule type" value="Genomic_DNA"/>
</dbReference>
<evidence type="ECO:0000256" key="1">
    <source>
        <dbReference type="SAM" id="MobiDB-lite"/>
    </source>
</evidence>
<reference evidence="2" key="1">
    <citation type="submission" date="2020-08" db="EMBL/GenBank/DDBJ databases">
        <title>Multicomponent nature underlies the extraordinary mechanical properties of spider dragline silk.</title>
        <authorList>
            <person name="Kono N."/>
            <person name="Nakamura H."/>
            <person name="Mori M."/>
            <person name="Yoshida Y."/>
            <person name="Ohtoshi R."/>
            <person name="Malay A.D."/>
            <person name="Moran D.A.P."/>
            <person name="Tomita M."/>
            <person name="Numata K."/>
            <person name="Arakawa K."/>
        </authorList>
    </citation>
    <scope>NUCLEOTIDE SEQUENCE</scope>
</reference>